<proteinExistence type="predicted"/>
<accession>A0A078KXK7</accession>
<gene>
    <name evidence="2" type="ORF">BN59_00717</name>
</gene>
<feature type="compositionally biased region" description="Acidic residues" evidence="1">
    <location>
        <begin position="440"/>
        <end position="456"/>
    </location>
</feature>
<evidence type="ECO:0000313" key="2">
    <source>
        <dbReference type="EMBL" id="CDZ76448.1"/>
    </source>
</evidence>
<protein>
    <submittedName>
        <fullName evidence="2">Uncharacterized protein</fullName>
    </submittedName>
</protein>
<feature type="compositionally biased region" description="Low complexity" evidence="1">
    <location>
        <begin position="606"/>
        <end position="641"/>
    </location>
</feature>
<evidence type="ECO:0000256" key="1">
    <source>
        <dbReference type="SAM" id="MobiDB-lite"/>
    </source>
</evidence>
<name>A0A078KXK7_9GAMM</name>
<feature type="compositionally biased region" description="Acidic residues" evidence="1">
    <location>
        <begin position="681"/>
        <end position="691"/>
    </location>
</feature>
<dbReference type="STRING" id="1034943.BN59_00717"/>
<dbReference type="Proteomes" id="UP000044071">
    <property type="component" value="Unassembled WGS sequence"/>
</dbReference>
<dbReference type="OrthoDB" id="5637685at2"/>
<feature type="region of interest" description="Disordered" evidence="1">
    <location>
        <begin position="1"/>
        <end position="56"/>
    </location>
</feature>
<feature type="compositionally biased region" description="Pro residues" evidence="1">
    <location>
        <begin position="15"/>
        <end position="28"/>
    </location>
</feature>
<feature type="region of interest" description="Disordered" evidence="1">
    <location>
        <begin position="439"/>
        <end position="691"/>
    </location>
</feature>
<dbReference type="AlphaFoldDB" id="A0A078KXK7"/>
<feature type="compositionally biased region" description="Pro residues" evidence="1">
    <location>
        <begin position="541"/>
        <end position="605"/>
    </location>
</feature>
<keyword evidence="3" id="KW-1185">Reference proteome</keyword>
<evidence type="ECO:0000313" key="3">
    <source>
        <dbReference type="Proteomes" id="UP000044071"/>
    </source>
</evidence>
<dbReference type="EMBL" id="CCSB01000001">
    <property type="protein sequence ID" value="CDZ76448.1"/>
    <property type="molecule type" value="Genomic_DNA"/>
</dbReference>
<dbReference type="eggNOG" id="COG0810">
    <property type="taxonomic scope" value="Bacteria"/>
</dbReference>
<feature type="compositionally biased region" description="Low complexity" evidence="1">
    <location>
        <begin position="42"/>
        <end position="56"/>
    </location>
</feature>
<feature type="compositionally biased region" description="Low complexity" evidence="1">
    <location>
        <begin position="649"/>
        <end position="664"/>
    </location>
</feature>
<sequence>MPGKNPNAGNNGIAKPPPTQKNNSPPPTTASAAGAGSGSGSGAAAAAKTAAPNGYAPKRADTQLEAEGNKLTRSNSVHIRDKIAQPMSHAYRKIVGNGSGTGPWKDGFKVAVFSQEASRNFSTKYHQKIQTAAGYKPHSGNTPTTMPSTTMSLLASKIQHFPKVTTYNEAFPKLFENRENPQVIAVVEGKRENLPQEFTLPGSQPPAATGYTAAAPTGAAAAAAAVSNQGIRPDTYKLHKFYIQGKNSHGHSDDKQSMHFYIRDDMSDAISLQGAVITAGFTLGEIMFETGQGKYSVLVPHIPNKIAAYQERAEQLLENYAERVKAERTVIGYIGDTNFKKMAQDFSSPSIGGNSGDYLTPASSGATKFTYFMQANTLGPSNDSFAMEQARTLNHVELQLGAGDKRATDHPSMQTTVLLNSDIRNRKYRNHAGIWVNPDAETDIESDSDDVPDIEPDAPARAAAAHNPQNTLKANPSAGGSGSGSGSAGSIKATPSNLQNPQQPQPQPQPLLQKHSQPHMHPHLQPQVHTQPHPQTHMQPHPQPHMQPHPQPHMQPHPQPHMQPHPQPHMQPHPQPHMQPHPQPHMQPQPHPQPHMQPHPQPHMQPHPQTHMQPHPQTHVQPHPQPHVHTQPQPNQQQLHQLQRRQLHLRQQLQQFQQYQLQQQAKAACETMRDDKSKEGADDDDNANMGI</sequence>
<reference evidence="2 3" key="1">
    <citation type="submission" date="2014-06" db="EMBL/GenBank/DDBJ databases">
        <authorList>
            <person name="Urmite Genomes Urmite Genomes"/>
        </authorList>
    </citation>
    <scope>NUCLEOTIDE SEQUENCE [LARGE SCALE GENOMIC DNA]</scope>
</reference>
<organism evidence="2 3">
    <name type="scientific">Legionella massiliensis</name>
    <dbReference type="NCBI Taxonomy" id="1034943"/>
    <lineage>
        <taxon>Bacteria</taxon>
        <taxon>Pseudomonadati</taxon>
        <taxon>Pseudomonadota</taxon>
        <taxon>Gammaproteobacteria</taxon>
        <taxon>Legionellales</taxon>
        <taxon>Legionellaceae</taxon>
        <taxon>Legionella</taxon>
    </lineage>
</organism>
<feature type="compositionally biased region" description="Basic and acidic residues" evidence="1">
    <location>
        <begin position="671"/>
        <end position="680"/>
    </location>
</feature>
<feature type="compositionally biased region" description="Low complexity" evidence="1">
    <location>
        <begin position="523"/>
        <end position="540"/>
    </location>
</feature>